<accession>A0ABQ2LSW2</accession>
<dbReference type="RefSeq" id="WP_189035307.1">
    <property type="nucleotide sequence ID" value="NZ_BMMP01000001.1"/>
</dbReference>
<dbReference type="Pfam" id="PF00550">
    <property type="entry name" value="PP-binding"/>
    <property type="match status" value="1"/>
</dbReference>
<dbReference type="InterPro" id="IPR009081">
    <property type="entry name" value="PP-bd_ACP"/>
</dbReference>
<feature type="domain" description="Carrier" evidence="1">
    <location>
        <begin position="1"/>
        <end position="75"/>
    </location>
</feature>
<dbReference type="PROSITE" id="PS50075">
    <property type="entry name" value="CARRIER"/>
    <property type="match status" value="1"/>
</dbReference>
<gene>
    <name evidence="2" type="ORF">GCM10012287_04520</name>
</gene>
<dbReference type="InterPro" id="IPR036736">
    <property type="entry name" value="ACP-like_sf"/>
</dbReference>
<evidence type="ECO:0000313" key="3">
    <source>
        <dbReference type="Proteomes" id="UP000631535"/>
    </source>
</evidence>
<proteinExistence type="predicted"/>
<comment type="caution">
    <text evidence="2">The sequence shown here is derived from an EMBL/GenBank/DDBJ whole genome shotgun (WGS) entry which is preliminary data.</text>
</comment>
<evidence type="ECO:0000313" key="2">
    <source>
        <dbReference type="EMBL" id="GGO42799.1"/>
    </source>
</evidence>
<dbReference type="Proteomes" id="UP000631535">
    <property type="component" value="Unassembled WGS sequence"/>
</dbReference>
<dbReference type="EMBL" id="BMMP01000001">
    <property type="protein sequence ID" value="GGO42799.1"/>
    <property type="molecule type" value="Genomic_DNA"/>
</dbReference>
<keyword evidence="3" id="KW-1185">Reference proteome</keyword>
<name>A0ABQ2LSW2_9ACTN</name>
<evidence type="ECO:0000259" key="1">
    <source>
        <dbReference type="PROSITE" id="PS50075"/>
    </source>
</evidence>
<protein>
    <recommendedName>
        <fullName evidence="1">Carrier domain-containing protein</fullName>
    </recommendedName>
</protein>
<sequence length="86" mass="9449">MNREILGVVDELFRRQLQVPQLDPDVPLVDYGLDSVRSIEAVIELESAFDVHISDDEAASMQTLRDVVEQITASLTVHAGQGDGDV</sequence>
<organism evidence="2 3">
    <name type="scientific">Streptomyces daqingensis</name>
    <dbReference type="NCBI Taxonomy" id="1472640"/>
    <lineage>
        <taxon>Bacteria</taxon>
        <taxon>Bacillati</taxon>
        <taxon>Actinomycetota</taxon>
        <taxon>Actinomycetes</taxon>
        <taxon>Kitasatosporales</taxon>
        <taxon>Streptomycetaceae</taxon>
        <taxon>Streptomyces</taxon>
    </lineage>
</organism>
<dbReference type="Gene3D" id="1.10.1200.10">
    <property type="entry name" value="ACP-like"/>
    <property type="match status" value="1"/>
</dbReference>
<dbReference type="SUPFAM" id="SSF47336">
    <property type="entry name" value="ACP-like"/>
    <property type="match status" value="1"/>
</dbReference>
<reference evidence="3" key="1">
    <citation type="journal article" date="2019" name="Int. J. Syst. Evol. Microbiol.">
        <title>The Global Catalogue of Microorganisms (GCM) 10K type strain sequencing project: providing services to taxonomists for standard genome sequencing and annotation.</title>
        <authorList>
            <consortium name="The Broad Institute Genomics Platform"/>
            <consortium name="The Broad Institute Genome Sequencing Center for Infectious Disease"/>
            <person name="Wu L."/>
            <person name="Ma J."/>
        </authorList>
    </citation>
    <scope>NUCLEOTIDE SEQUENCE [LARGE SCALE GENOMIC DNA]</scope>
    <source>
        <strain evidence="3">CGMCC 4.7178</strain>
    </source>
</reference>